<sequence>MAFYATEAMSQAFCLLGYFAVVSAACRANEKRIIETCFFDASVFVEKNLTVQIIAKTLFACRFND</sequence>
<comment type="caution">
    <text evidence="1">The sequence shown here is derived from an EMBL/GenBank/DDBJ whole genome shotgun (WGS) entry which is preliminary data.</text>
</comment>
<dbReference type="AlphaFoldDB" id="A0AB36JVN8"/>
<gene>
    <name evidence="1" type="ORF">BZG00_11830</name>
</gene>
<reference evidence="1 2" key="1">
    <citation type="journal article" date="2017" name="Genome Announc.">
        <title>Draft Genome Sequences of Salinivibrio proteolyticus, Salinivibrio sharmensis, Salinivibrio siamensis, Salinivibrio costicola subsp. alcaliphilus, Salinivibrio costicola subsp. vallismortis, and 29 New Isolates Belonging to the Genus Salinivibrio.</title>
        <authorList>
            <person name="Lopez-Hermoso C."/>
            <person name="de la Haba R.R."/>
            <person name="Sanchez-Porro C."/>
            <person name="Bayliss S.C."/>
            <person name="Feil E.J."/>
            <person name="Ventosa A."/>
        </authorList>
    </citation>
    <scope>NUCLEOTIDE SEQUENCE [LARGE SCALE GENOMIC DNA]</scope>
    <source>
        <strain evidence="1 2">AL184</strain>
    </source>
</reference>
<dbReference type="Proteomes" id="UP000189021">
    <property type="component" value="Unassembled WGS sequence"/>
</dbReference>
<name>A0AB36JVN8_9GAMM</name>
<keyword evidence="2" id="KW-1185">Reference proteome</keyword>
<organism evidence="1 2">
    <name type="scientific">Salinivibrio kushneri</name>
    <dbReference type="NCBI Taxonomy" id="1908198"/>
    <lineage>
        <taxon>Bacteria</taxon>
        <taxon>Pseudomonadati</taxon>
        <taxon>Pseudomonadota</taxon>
        <taxon>Gammaproteobacteria</taxon>
        <taxon>Vibrionales</taxon>
        <taxon>Vibrionaceae</taxon>
        <taxon>Salinivibrio</taxon>
    </lineage>
</organism>
<evidence type="ECO:0000313" key="2">
    <source>
        <dbReference type="Proteomes" id="UP000189021"/>
    </source>
</evidence>
<accession>A0AB36JVN8</accession>
<evidence type="ECO:0000313" key="1">
    <source>
        <dbReference type="EMBL" id="OOE39087.1"/>
    </source>
</evidence>
<evidence type="ECO:0008006" key="3">
    <source>
        <dbReference type="Google" id="ProtNLM"/>
    </source>
</evidence>
<protein>
    <recommendedName>
        <fullName evidence="3">Secreted protein</fullName>
    </recommendedName>
</protein>
<proteinExistence type="predicted"/>
<dbReference type="EMBL" id="MUEK01000011">
    <property type="protein sequence ID" value="OOE39087.1"/>
    <property type="molecule type" value="Genomic_DNA"/>
</dbReference>